<dbReference type="InterPro" id="IPR050336">
    <property type="entry name" value="Chromosome_partition/occlusion"/>
</dbReference>
<dbReference type="SMART" id="SM00470">
    <property type="entry name" value="ParB"/>
    <property type="match status" value="1"/>
</dbReference>
<feature type="domain" description="ParB-like N-terminal" evidence="1">
    <location>
        <begin position="7"/>
        <end position="104"/>
    </location>
</feature>
<dbReference type="Pfam" id="PF02195">
    <property type="entry name" value="ParB_N"/>
    <property type="match status" value="1"/>
</dbReference>
<dbReference type="PANTHER" id="PTHR33375:SF1">
    <property type="entry name" value="CHROMOSOME-PARTITIONING PROTEIN PARB-RELATED"/>
    <property type="match status" value="1"/>
</dbReference>
<dbReference type="InterPro" id="IPR036086">
    <property type="entry name" value="ParB/Sulfiredoxin_sf"/>
</dbReference>
<dbReference type="Gene3D" id="3.90.1530.30">
    <property type="match status" value="1"/>
</dbReference>
<sequence length="192" mass="20955">MKLDFIDLCNIDVCVMNMRHSRRDPDVSDLLPTVRKRGVIVPVILRPGSEEGRFEIVAGRRRVHAARLACQEEGADPELARLPAAIMEAGDDAAALEASLIENLARLDPDEVSRWESFVRLVKQGRTLEDLSSTFGLPELTVRRILALGNLLPRIGGSTPLGCRTGNGSNGGTCALVVENISWLRYPSAISL</sequence>
<name>A0A086P6M9_SPHHM</name>
<dbReference type="SUPFAM" id="SSF110849">
    <property type="entry name" value="ParB/Sulfiredoxin"/>
    <property type="match status" value="1"/>
</dbReference>
<dbReference type="GO" id="GO:0005694">
    <property type="term" value="C:chromosome"/>
    <property type="evidence" value="ECO:0007669"/>
    <property type="project" value="TreeGrafter"/>
</dbReference>
<evidence type="ECO:0000313" key="3">
    <source>
        <dbReference type="Proteomes" id="UP000024284"/>
    </source>
</evidence>
<evidence type="ECO:0000259" key="1">
    <source>
        <dbReference type="SMART" id="SM00470"/>
    </source>
</evidence>
<dbReference type="EMBL" id="JFZA02000037">
    <property type="protein sequence ID" value="KFG89047.1"/>
    <property type="molecule type" value="Genomic_DNA"/>
</dbReference>
<dbReference type="STRING" id="76947.GCA_002080435_02662"/>
<dbReference type="AlphaFoldDB" id="A0A086P6M9"/>
<dbReference type="eggNOG" id="COG1475">
    <property type="taxonomic scope" value="Bacteria"/>
</dbReference>
<gene>
    <name evidence="2" type="ORF">BV98_003165</name>
</gene>
<dbReference type="Proteomes" id="UP000024284">
    <property type="component" value="Unassembled WGS sequence"/>
</dbReference>
<dbReference type="PANTHER" id="PTHR33375">
    <property type="entry name" value="CHROMOSOME-PARTITIONING PROTEIN PARB-RELATED"/>
    <property type="match status" value="1"/>
</dbReference>
<evidence type="ECO:0000313" key="2">
    <source>
        <dbReference type="EMBL" id="KFG89047.1"/>
    </source>
</evidence>
<comment type="caution">
    <text evidence="2">The sequence shown here is derived from an EMBL/GenBank/DDBJ whole genome shotgun (WGS) entry which is preliminary data.</text>
</comment>
<dbReference type="SUPFAM" id="SSF109709">
    <property type="entry name" value="KorB DNA-binding domain-like"/>
    <property type="match status" value="1"/>
</dbReference>
<dbReference type="OrthoDB" id="9813122at2"/>
<dbReference type="GO" id="GO:0007059">
    <property type="term" value="P:chromosome segregation"/>
    <property type="evidence" value="ECO:0007669"/>
    <property type="project" value="TreeGrafter"/>
</dbReference>
<reference evidence="2" key="1">
    <citation type="submission" date="2014-08" db="EMBL/GenBank/DDBJ databases">
        <title>Draft genome sequences of Sphingobium herbicidovorans.</title>
        <authorList>
            <person name="Gan H.M."/>
            <person name="Gan H.Y."/>
            <person name="Savka M.A."/>
        </authorList>
    </citation>
    <scope>NUCLEOTIDE SEQUENCE [LARGE SCALE GENOMIC DNA]</scope>
    <source>
        <strain evidence="2">NBRC 16415</strain>
    </source>
</reference>
<proteinExistence type="predicted"/>
<dbReference type="RefSeq" id="WP_037467896.1">
    <property type="nucleotide sequence ID" value="NZ_BCZD01000052.1"/>
</dbReference>
<dbReference type="InterPro" id="IPR003115">
    <property type="entry name" value="ParB_N"/>
</dbReference>
<dbReference type="PATRIC" id="fig|1219045.3.peg.3213"/>
<protein>
    <submittedName>
        <fullName evidence="2">ParB-like protein</fullName>
    </submittedName>
</protein>
<organism evidence="2 3">
    <name type="scientific">Sphingobium herbicidovorans (strain ATCC 700291 / DSM 11019 / CCUG 56400 / KCTC 2939 / LMG 18315 / NBRC 16415 / MH)</name>
    <name type="common">Sphingomonas herbicidovorans</name>
    <dbReference type="NCBI Taxonomy" id="1219045"/>
    <lineage>
        <taxon>Bacteria</taxon>
        <taxon>Pseudomonadati</taxon>
        <taxon>Pseudomonadota</taxon>
        <taxon>Alphaproteobacteria</taxon>
        <taxon>Sphingomonadales</taxon>
        <taxon>Sphingomonadaceae</taxon>
        <taxon>Sphingobium</taxon>
    </lineage>
</organism>
<accession>A0A086P6M9</accession>
<keyword evidence="3" id="KW-1185">Reference proteome</keyword>
<dbReference type="Gene3D" id="1.10.10.2830">
    <property type="match status" value="1"/>
</dbReference>